<evidence type="ECO:0000259" key="12">
    <source>
        <dbReference type="Pfam" id="PF07731"/>
    </source>
</evidence>
<dbReference type="Proteomes" id="UP000799537">
    <property type="component" value="Unassembled WGS sequence"/>
</dbReference>
<dbReference type="CDD" id="cd13854">
    <property type="entry name" value="CuRO_1_MaLCC_like"/>
    <property type="match status" value="1"/>
</dbReference>
<dbReference type="FunFam" id="2.60.40.420:FF:000045">
    <property type="entry name" value="Laccase 2"/>
    <property type="match status" value="1"/>
</dbReference>
<feature type="domain" description="Plastocyanin-like" evidence="12">
    <location>
        <begin position="441"/>
        <end position="546"/>
    </location>
</feature>
<gene>
    <name evidence="14" type="ORF">M409DRAFT_61910</name>
</gene>
<evidence type="ECO:0000256" key="7">
    <source>
        <dbReference type="ARBA" id="ARBA00023008"/>
    </source>
</evidence>
<comment type="similarity">
    <text evidence="3">Belongs to the multicopper oxidase family.</text>
</comment>
<dbReference type="InterPro" id="IPR011707">
    <property type="entry name" value="Cu-oxidase-like_N"/>
</dbReference>
<evidence type="ECO:0000256" key="5">
    <source>
        <dbReference type="ARBA" id="ARBA00022723"/>
    </source>
</evidence>
<dbReference type="InterPro" id="IPR011706">
    <property type="entry name" value="Cu-oxidase_C"/>
</dbReference>
<protein>
    <recommendedName>
        <fullName evidence="4">laccase</fullName>
        <ecNumber evidence="4">1.10.3.2</ecNumber>
    </recommendedName>
</protein>
<dbReference type="OrthoDB" id="2121828at2759"/>
<dbReference type="GO" id="GO:0046274">
    <property type="term" value="P:lignin catabolic process"/>
    <property type="evidence" value="ECO:0007669"/>
    <property type="project" value="UniProtKB-KW"/>
</dbReference>
<evidence type="ECO:0000256" key="3">
    <source>
        <dbReference type="ARBA" id="ARBA00010609"/>
    </source>
</evidence>
<dbReference type="Gene3D" id="2.60.40.420">
    <property type="entry name" value="Cupredoxins - blue copper proteins"/>
    <property type="match status" value="3"/>
</dbReference>
<dbReference type="GeneID" id="54568208"/>
<accession>A0A6A6D2E0</accession>
<evidence type="ECO:0000313" key="15">
    <source>
        <dbReference type="Proteomes" id="UP000799537"/>
    </source>
</evidence>
<feature type="signal peptide" evidence="10">
    <location>
        <begin position="1"/>
        <end position="19"/>
    </location>
</feature>
<keyword evidence="6" id="KW-0560">Oxidoreductase</keyword>
<feature type="domain" description="Plastocyanin-like" evidence="13">
    <location>
        <begin position="73"/>
        <end position="189"/>
    </location>
</feature>
<sequence length="579" mass="63666">MSFLRHLAAFAIALNLALGAIIPQVGTRSDERNRSCSNGPLTRDCWHDGLSIATDAETKFPTTGNTVYQTLEITNTTCNPDGSGPRPCMLVNGQYPGPTIRASWGDKLEITVKNRLQHNGTSIHWHGLRQYHNPGSDGVNGITQCAIAPGDEATYSFQATQYGTSWYHSHTSIQYGDGVLGPIVIEGPASANYDTDLGPYMFFEVYGTSTARQAGWQARNKTQAWGGPPKATNLLINGTNVNADGGGKYNTVTIQKGKKYLLRLINSSVNTYVRVSLDAHLFNVIASDFVPIKPFKAETLLLAIGQRYDVVIGADQIPGSYWFRAKVSALCYSNTARNGSAIWSYGQWNTSVPPTSSPWPNEPLNCDDQLVSTYWKGEVPSASFSNTLTANRTHAVATPGGNTMVAWVLDKPIWTNYSDPTIGYAIRGDSNYPELFNTIEAARQGQWNYWLIVNDPRQSLPFAIPHPVHLHGHDFFIIGSGSGPFDEATANLNWKNPVRRDTASLPGAGWLALAFKSDNPGTWLMHCHVAFHIAEGFGVQYIEAPGQIKLQDPATYQQTCDRWVEYDKTAIYRYDDSGL</sequence>
<dbReference type="PANTHER" id="PTHR11709">
    <property type="entry name" value="MULTI-COPPER OXIDASE"/>
    <property type="match status" value="1"/>
</dbReference>
<dbReference type="Pfam" id="PF07731">
    <property type="entry name" value="Cu-oxidase_2"/>
    <property type="match status" value="1"/>
</dbReference>
<keyword evidence="10" id="KW-0732">Signal</keyword>
<dbReference type="Pfam" id="PF07732">
    <property type="entry name" value="Cu-oxidase_3"/>
    <property type="match status" value="1"/>
</dbReference>
<dbReference type="InterPro" id="IPR001117">
    <property type="entry name" value="Cu-oxidase_2nd"/>
</dbReference>
<dbReference type="Pfam" id="PF00394">
    <property type="entry name" value="Cu-oxidase"/>
    <property type="match status" value="1"/>
</dbReference>
<dbReference type="RefSeq" id="XP_033674430.1">
    <property type="nucleotide sequence ID" value="XM_033814936.1"/>
</dbReference>
<dbReference type="InterPro" id="IPR045087">
    <property type="entry name" value="Cu-oxidase_fam"/>
</dbReference>
<evidence type="ECO:0000256" key="2">
    <source>
        <dbReference type="ARBA" id="ARBA00001935"/>
    </source>
</evidence>
<dbReference type="GO" id="GO:0052716">
    <property type="term" value="F:hydroquinone:oxygen oxidoreductase activity"/>
    <property type="evidence" value="ECO:0007669"/>
    <property type="project" value="UniProtKB-EC"/>
</dbReference>
<dbReference type="PANTHER" id="PTHR11709:SF87">
    <property type="entry name" value="LACCASE"/>
    <property type="match status" value="1"/>
</dbReference>
<dbReference type="EC" id="1.10.3.2" evidence="4"/>
<dbReference type="SUPFAM" id="SSF49503">
    <property type="entry name" value="Cupredoxins"/>
    <property type="match status" value="3"/>
</dbReference>
<dbReference type="CDD" id="cd13901">
    <property type="entry name" value="CuRO_3_MaLCC_like"/>
    <property type="match status" value="1"/>
</dbReference>
<keyword evidence="5" id="KW-0479">Metal-binding</keyword>
<feature type="domain" description="Plastocyanin-like" evidence="11">
    <location>
        <begin position="217"/>
        <end position="348"/>
    </location>
</feature>
<evidence type="ECO:0000256" key="6">
    <source>
        <dbReference type="ARBA" id="ARBA00023002"/>
    </source>
</evidence>
<dbReference type="GO" id="GO:0005507">
    <property type="term" value="F:copper ion binding"/>
    <property type="evidence" value="ECO:0007669"/>
    <property type="project" value="InterPro"/>
</dbReference>
<evidence type="ECO:0000259" key="13">
    <source>
        <dbReference type="Pfam" id="PF07732"/>
    </source>
</evidence>
<dbReference type="InterPro" id="IPR008972">
    <property type="entry name" value="Cupredoxin"/>
</dbReference>
<keyword evidence="8" id="KW-0325">Glycoprotein</keyword>
<reference evidence="14" key="1">
    <citation type="journal article" date="2020" name="Stud. Mycol.">
        <title>101 Dothideomycetes genomes: a test case for predicting lifestyles and emergence of pathogens.</title>
        <authorList>
            <person name="Haridas S."/>
            <person name="Albert R."/>
            <person name="Binder M."/>
            <person name="Bloem J."/>
            <person name="Labutti K."/>
            <person name="Salamov A."/>
            <person name="Andreopoulos B."/>
            <person name="Baker S."/>
            <person name="Barry K."/>
            <person name="Bills G."/>
            <person name="Bluhm B."/>
            <person name="Cannon C."/>
            <person name="Castanera R."/>
            <person name="Culley D."/>
            <person name="Daum C."/>
            <person name="Ezra D."/>
            <person name="Gonzalez J."/>
            <person name="Henrissat B."/>
            <person name="Kuo A."/>
            <person name="Liang C."/>
            <person name="Lipzen A."/>
            <person name="Lutzoni F."/>
            <person name="Magnuson J."/>
            <person name="Mondo S."/>
            <person name="Nolan M."/>
            <person name="Ohm R."/>
            <person name="Pangilinan J."/>
            <person name="Park H.-J."/>
            <person name="Ramirez L."/>
            <person name="Alfaro M."/>
            <person name="Sun H."/>
            <person name="Tritt A."/>
            <person name="Yoshinaga Y."/>
            <person name="Zwiers L.-H."/>
            <person name="Turgeon B."/>
            <person name="Goodwin S."/>
            <person name="Spatafora J."/>
            <person name="Crous P."/>
            <person name="Grigoriev I."/>
        </authorList>
    </citation>
    <scope>NUCLEOTIDE SEQUENCE</scope>
    <source>
        <strain evidence="14">ATCC 36951</strain>
    </source>
</reference>
<evidence type="ECO:0000313" key="14">
    <source>
        <dbReference type="EMBL" id="KAF2173541.1"/>
    </source>
</evidence>
<evidence type="ECO:0000256" key="10">
    <source>
        <dbReference type="SAM" id="SignalP"/>
    </source>
</evidence>
<evidence type="ECO:0000259" key="11">
    <source>
        <dbReference type="Pfam" id="PF00394"/>
    </source>
</evidence>
<evidence type="ECO:0000256" key="8">
    <source>
        <dbReference type="ARBA" id="ARBA00023180"/>
    </source>
</evidence>
<name>A0A6A6D2E0_ZASCE</name>
<dbReference type="FunFam" id="2.60.40.420:FF:000021">
    <property type="entry name" value="Extracellular dihydrogeodin oxidase/laccase"/>
    <property type="match status" value="1"/>
</dbReference>
<keyword evidence="7" id="KW-0186">Copper</keyword>
<comment type="cofactor">
    <cofactor evidence="2">
        <name>Cu cation</name>
        <dbReference type="ChEBI" id="CHEBI:23378"/>
    </cofactor>
</comment>
<dbReference type="EMBL" id="ML993579">
    <property type="protein sequence ID" value="KAF2173541.1"/>
    <property type="molecule type" value="Genomic_DNA"/>
</dbReference>
<evidence type="ECO:0000256" key="4">
    <source>
        <dbReference type="ARBA" id="ARBA00012297"/>
    </source>
</evidence>
<evidence type="ECO:0000256" key="1">
    <source>
        <dbReference type="ARBA" id="ARBA00000349"/>
    </source>
</evidence>
<comment type="catalytic activity">
    <reaction evidence="1">
        <text>4 hydroquinone + O2 = 4 benzosemiquinone + 2 H2O</text>
        <dbReference type="Rhea" id="RHEA:11276"/>
        <dbReference type="ChEBI" id="CHEBI:15377"/>
        <dbReference type="ChEBI" id="CHEBI:15379"/>
        <dbReference type="ChEBI" id="CHEBI:17594"/>
        <dbReference type="ChEBI" id="CHEBI:17977"/>
        <dbReference type="EC" id="1.10.3.2"/>
    </reaction>
</comment>
<proteinExistence type="inferred from homology"/>
<feature type="chain" id="PRO_5025679533" description="laccase" evidence="10">
    <location>
        <begin position="20"/>
        <end position="579"/>
    </location>
</feature>
<keyword evidence="15" id="KW-1185">Reference proteome</keyword>
<keyword evidence="9" id="KW-0439">Lignin degradation</keyword>
<dbReference type="AlphaFoldDB" id="A0A6A6D2E0"/>
<evidence type="ECO:0000256" key="9">
    <source>
        <dbReference type="ARBA" id="ARBA00023185"/>
    </source>
</evidence>
<organism evidence="14 15">
    <name type="scientific">Zasmidium cellare ATCC 36951</name>
    <dbReference type="NCBI Taxonomy" id="1080233"/>
    <lineage>
        <taxon>Eukaryota</taxon>
        <taxon>Fungi</taxon>
        <taxon>Dikarya</taxon>
        <taxon>Ascomycota</taxon>
        <taxon>Pezizomycotina</taxon>
        <taxon>Dothideomycetes</taxon>
        <taxon>Dothideomycetidae</taxon>
        <taxon>Mycosphaerellales</taxon>
        <taxon>Mycosphaerellaceae</taxon>
        <taxon>Zasmidium</taxon>
    </lineage>
</organism>